<dbReference type="EMBL" id="JAVXUO010001802">
    <property type="protein sequence ID" value="KAK2979023.1"/>
    <property type="molecule type" value="Genomic_DNA"/>
</dbReference>
<dbReference type="PANTHER" id="PTHR34270:SF3">
    <property type="entry name" value="PROTEIN RALF-LIKE 16-RELATED"/>
    <property type="match status" value="1"/>
</dbReference>
<evidence type="ECO:0000256" key="8">
    <source>
        <dbReference type="SAM" id="Phobius"/>
    </source>
</evidence>
<dbReference type="PANTHER" id="PTHR34270">
    <property type="entry name" value="PROTEIN RALF-LIKE 15-RELATED"/>
    <property type="match status" value="1"/>
</dbReference>
<dbReference type="Proteomes" id="UP001187471">
    <property type="component" value="Unassembled WGS sequence"/>
</dbReference>
<name>A0AA88QYP8_9ASTE</name>
<comment type="similarity">
    <text evidence="2">Belongs to the plant rapid alkalinization factor (RALF) family.</text>
</comment>
<feature type="transmembrane region" description="Helical" evidence="8">
    <location>
        <begin position="72"/>
        <end position="95"/>
    </location>
</feature>
<protein>
    <recommendedName>
        <fullName evidence="11">Rapid alkalinization factor</fullName>
    </recommendedName>
</protein>
<proteinExistence type="inferred from homology"/>
<keyword evidence="5" id="KW-0732">Signal</keyword>
<gene>
    <name evidence="9" type="ORF">RJ640_013657</name>
</gene>
<evidence type="ECO:0000256" key="7">
    <source>
        <dbReference type="ARBA" id="ARBA00037228"/>
    </source>
</evidence>
<evidence type="ECO:0000256" key="2">
    <source>
        <dbReference type="ARBA" id="ARBA00009178"/>
    </source>
</evidence>
<comment type="function">
    <text evidence="7">Cell signaling peptide that may regulate plant stress, growth, and development. Mediates a rapid alkalinization of extracellular space by mediating a transient increase in the cytoplasmic Ca(2+) concentration leading to a calcium-dependent signaling events through a cell surface receptor and a concomitant activation of some intracellular mitogen-activated protein kinases.</text>
</comment>
<comment type="subcellular location">
    <subcellularLocation>
        <location evidence="1">Secreted</location>
    </subcellularLocation>
</comment>
<reference evidence="9" key="1">
    <citation type="submission" date="2022-12" db="EMBL/GenBank/DDBJ databases">
        <title>Draft genome assemblies for two species of Escallonia (Escalloniales).</title>
        <authorList>
            <person name="Chanderbali A."/>
            <person name="Dervinis C."/>
            <person name="Anghel I."/>
            <person name="Soltis D."/>
            <person name="Soltis P."/>
            <person name="Zapata F."/>
        </authorList>
    </citation>
    <scope>NUCLEOTIDE SEQUENCE</scope>
    <source>
        <strain evidence="9">UCBG92.1500</strain>
        <tissue evidence="9">Leaf</tissue>
    </source>
</reference>
<evidence type="ECO:0000313" key="9">
    <source>
        <dbReference type="EMBL" id="KAK2979023.1"/>
    </source>
</evidence>
<keyword evidence="3" id="KW-0964">Secreted</keyword>
<evidence type="ECO:0000256" key="4">
    <source>
        <dbReference type="ARBA" id="ARBA00022702"/>
    </source>
</evidence>
<evidence type="ECO:0000256" key="5">
    <source>
        <dbReference type="ARBA" id="ARBA00022729"/>
    </source>
</evidence>
<evidence type="ECO:0008006" key="11">
    <source>
        <dbReference type="Google" id="ProtNLM"/>
    </source>
</evidence>
<dbReference type="AlphaFoldDB" id="A0AA88QYP8"/>
<evidence type="ECO:0000313" key="10">
    <source>
        <dbReference type="Proteomes" id="UP001187471"/>
    </source>
</evidence>
<dbReference type="Pfam" id="PF05498">
    <property type="entry name" value="RALF"/>
    <property type="match status" value="1"/>
</dbReference>
<dbReference type="GO" id="GO:0005179">
    <property type="term" value="F:hormone activity"/>
    <property type="evidence" value="ECO:0007669"/>
    <property type="project" value="UniProtKB-KW"/>
</dbReference>
<comment type="caution">
    <text evidence="9">The sequence shown here is derived from an EMBL/GenBank/DDBJ whole genome shotgun (WGS) entry which is preliminary data.</text>
</comment>
<keyword evidence="6" id="KW-1015">Disulfide bond</keyword>
<evidence type="ECO:0000256" key="6">
    <source>
        <dbReference type="ARBA" id="ARBA00023157"/>
    </source>
</evidence>
<organism evidence="9 10">
    <name type="scientific">Escallonia rubra</name>
    <dbReference type="NCBI Taxonomy" id="112253"/>
    <lineage>
        <taxon>Eukaryota</taxon>
        <taxon>Viridiplantae</taxon>
        <taxon>Streptophyta</taxon>
        <taxon>Embryophyta</taxon>
        <taxon>Tracheophyta</taxon>
        <taxon>Spermatophyta</taxon>
        <taxon>Magnoliopsida</taxon>
        <taxon>eudicotyledons</taxon>
        <taxon>Gunneridae</taxon>
        <taxon>Pentapetalae</taxon>
        <taxon>asterids</taxon>
        <taxon>campanulids</taxon>
        <taxon>Escalloniales</taxon>
        <taxon>Escalloniaceae</taxon>
        <taxon>Escallonia</taxon>
    </lineage>
</organism>
<evidence type="ECO:0000256" key="3">
    <source>
        <dbReference type="ARBA" id="ARBA00022525"/>
    </source>
</evidence>
<keyword evidence="8" id="KW-1133">Transmembrane helix</keyword>
<accession>A0AA88QYP8</accession>
<keyword evidence="8" id="KW-0472">Membrane</keyword>
<keyword evidence="8" id="KW-0812">Transmembrane</keyword>
<evidence type="ECO:0000256" key="1">
    <source>
        <dbReference type="ARBA" id="ARBA00004613"/>
    </source>
</evidence>
<dbReference type="GO" id="GO:0005576">
    <property type="term" value="C:extracellular region"/>
    <property type="evidence" value="ECO:0007669"/>
    <property type="project" value="UniProtKB-SubCell"/>
</dbReference>
<keyword evidence="10" id="KW-1185">Reference proteome</keyword>
<sequence>MRKTNADMEISFGAWGRGECDSRHPQFCVDHKSESVEQRQSEEASSFFTSVTQKKSEVNILNSSEMAMIRRAMVLCLSALIMALLVTEVAATRYIGYPAMPRDGNYHCSRKSENCHPQPANPYNRGCEAAERCRQGLEAKVSDNKMTKVKISPEEIQKPNPKGLVTLAVRMV</sequence>
<keyword evidence="4" id="KW-0372">Hormone</keyword>
<dbReference type="InterPro" id="IPR008801">
    <property type="entry name" value="RALF"/>
</dbReference>